<accession>A0A1H5TX50</accession>
<organism evidence="3 4">
    <name type="scientific">Caloramator fervidus</name>
    <dbReference type="NCBI Taxonomy" id="29344"/>
    <lineage>
        <taxon>Bacteria</taxon>
        <taxon>Bacillati</taxon>
        <taxon>Bacillota</taxon>
        <taxon>Clostridia</taxon>
        <taxon>Eubacteriales</taxon>
        <taxon>Clostridiaceae</taxon>
        <taxon>Caloramator</taxon>
    </lineage>
</organism>
<dbReference type="SUPFAM" id="SSF53335">
    <property type="entry name" value="S-adenosyl-L-methionine-dependent methyltransferases"/>
    <property type="match status" value="1"/>
</dbReference>
<dbReference type="Gene3D" id="3.40.50.150">
    <property type="entry name" value="Vaccinia Virus protein VP39"/>
    <property type="match status" value="1"/>
</dbReference>
<protein>
    <recommendedName>
        <fullName evidence="5">16S rRNA (Guanine(966)-N(2))-methyltransferase RsmD</fullName>
    </recommendedName>
</protein>
<keyword evidence="2" id="KW-0808">Transferase</keyword>
<dbReference type="GO" id="GO:0003676">
    <property type="term" value="F:nucleic acid binding"/>
    <property type="evidence" value="ECO:0007669"/>
    <property type="project" value="InterPro"/>
</dbReference>
<evidence type="ECO:0000313" key="4">
    <source>
        <dbReference type="Proteomes" id="UP000242850"/>
    </source>
</evidence>
<dbReference type="RefSeq" id="WP_103895729.1">
    <property type="nucleotide sequence ID" value="NZ_FNUK01000007.1"/>
</dbReference>
<sequence>MRIITGEAKGRIIKAPPGLNTRPTSDRVKESIFNIISKKIADSYILDMFAGTGNLGLEALSRGAKFCTFIELDRLAYSFLVDNVKSLNYQEKSEVFYGDAFKILKGINKKYDIIFLDPPYGKSMVEKAINLIFEEGIFGDETLIVSELDVKDIIPEKIGCFINYRTEKYGRTKVAFWIKE</sequence>
<dbReference type="NCBIfam" id="TIGR00095">
    <property type="entry name" value="16S rRNA (guanine(966)-N(2))-methyltransferase RsmD"/>
    <property type="match status" value="1"/>
</dbReference>
<evidence type="ECO:0008006" key="5">
    <source>
        <dbReference type="Google" id="ProtNLM"/>
    </source>
</evidence>
<dbReference type="GO" id="GO:0031167">
    <property type="term" value="P:rRNA methylation"/>
    <property type="evidence" value="ECO:0007669"/>
    <property type="project" value="InterPro"/>
</dbReference>
<dbReference type="PIRSF" id="PIRSF004553">
    <property type="entry name" value="CHP00095"/>
    <property type="match status" value="1"/>
</dbReference>
<gene>
    <name evidence="3" type="ORF">SAMN05660865_00725</name>
</gene>
<dbReference type="PANTHER" id="PTHR43542">
    <property type="entry name" value="METHYLTRANSFERASE"/>
    <property type="match status" value="1"/>
</dbReference>
<keyword evidence="1" id="KW-0489">Methyltransferase</keyword>
<dbReference type="AlphaFoldDB" id="A0A1H5TX50"/>
<keyword evidence="4" id="KW-1185">Reference proteome</keyword>
<dbReference type="PROSITE" id="PS00092">
    <property type="entry name" value="N6_MTASE"/>
    <property type="match status" value="1"/>
</dbReference>
<dbReference type="EMBL" id="FNUK01000007">
    <property type="protein sequence ID" value="SEF67376.1"/>
    <property type="molecule type" value="Genomic_DNA"/>
</dbReference>
<evidence type="ECO:0000256" key="2">
    <source>
        <dbReference type="ARBA" id="ARBA00022679"/>
    </source>
</evidence>
<dbReference type="OrthoDB" id="9803017at2"/>
<name>A0A1H5TX50_9CLOT</name>
<dbReference type="GO" id="GO:0008168">
    <property type="term" value="F:methyltransferase activity"/>
    <property type="evidence" value="ECO:0007669"/>
    <property type="project" value="UniProtKB-KW"/>
</dbReference>
<dbReference type="Pfam" id="PF03602">
    <property type="entry name" value="Cons_hypoth95"/>
    <property type="match status" value="1"/>
</dbReference>
<dbReference type="InterPro" id="IPR002052">
    <property type="entry name" value="DNA_methylase_N6_adenine_CS"/>
</dbReference>
<dbReference type="CDD" id="cd02440">
    <property type="entry name" value="AdoMet_MTases"/>
    <property type="match status" value="1"/>
</dbReference>
<dbReference type="InterPro" id="IPR029063">
    <property type="entry name" value="SAM-dependent_MTases_sf"/>
</dbReference>
<dbReference type="PANTHER" id="PTHR43542:SF1">
    <property type="entry name" value="METHYLTRANSFERASE"/>
    <property type="match status" value="1"/>
</dbReference>
<dbReference type="Proteomes" id="UP000242850">
    <property type="component" value="Unassembled WGS sequence"/>
</dbReference>
<reference evidence="4" key="1">
    <citation type="submission" date="2016-10" db="EMBL/GenBank/DDBJ databases">
        <authorList>
            <person name="Varghese N."/>
            <person name="Submissions S."/>
        </authorList>
    </citation>
    <scope>NUCLEOTIDE SEQUENCE [LARGE SCALE GENOMIC DNA]</scope>
    <source>
        <strain evidence="4">DSM 5463</strain>
    </source>
</reference>
<proteinExistence type="predicted"/>
<evidence type="ECO:0000256" key="1">
    <source>
        <dbReference type="ARBA" id="ARBA00022603"/>
    </source>
</evidence>
<dbReference type="InterPro" id="IPR004398">
    <property type="entry name" value="RNA_MeTrfase_RsmD"/>
</dbReference>
<evidence type="ECO:0000313" key="3">
    <source>
        <dbReference type="EMBL" id="SEF67376.1"/>
    </source>
</evidence>